<gene>
    <name evidence="2" type="ORF">CROQUDRAFT_133563</name>
</gene>
<protein>
    <submittedName>
        <fullName evidence="2">Uncharacterized protein</fullName>
    </submittedName>
</protein>
<feature type="compositionally biased region" description="Polar residues" evidence="1">
    <location>
        <begin position="1"/>
        <end position="17"/>
    </location>
</feature>
<reference evidence="2" key="1">
    <citation type="submission" date="2013-11" db="EMBL/GenBank/DDBJ databases">
        <title>Genome sequence of the fusiform rust pathogen reveals effectors for host alternation and coevolution with pine.</title>
        <authorList>
            <consortium name="DOE Joint Genome Institute"/>
            <person name="Smith K."/>
            <person name="Pendleton A."/>
            <person name="Kubisiak T."/>
            <person name="Anderson C."/>
            <person name="Salamov A."/>
            <person name="Aerts A."/>
            <person name="Riley R."/>
            <person name="Clum A."/>
            <person name="Lindquist E."/>
            <person name="Ence D."/>
            <person name="Campbell M."/>
            <person name="Kronenberg Z."/>
            <person name="Feau N."/>
            <person name="Dhillon B."/>
            <person name="Hamelin R."/>
            <person name="Burleigh J."/>
            <person name="Smith J."/>
            <person name="Yandell M."/>
            <person name="Nelson C."/>
            <person name="Grigoriev I."/>
            <person name="Davis J."/>
        </authorList>
    </citation>
    <scope>NUCLEOTIDE SEQUENCE</scope>
    <source>
        <strain evidence="2">G11</strain>
    </source>
</reference>
<accession>A0A9P6NKM1</accession>
<organism evidence="2 3">
    <name type="scientific">Cronartium quercuum f. sp. fusiforme G11</name>
    <dbReference type="NCBI Taxonomy" id="708437"/>
    <lineage>
        <taxon>Eukaryota</taxon>
        <taxon>Fungi</taxon>
        <taxon>Dikarya</taxon>
        <taxon>Basidiomycota</taxon>
        <taxon>Pucciniomycotina</taxon>
        <taxon>Pucciniomycetes</taxon>
        <taxon>Pucciniales</taxon>
        <taxon>Coleosporiaceae</taxon>
        <taxon>Cronartium</taxon>
    </lineage>
</organism>
<sequence length="444" mass="51581">MQENKPQLVPTPSQLSTENDESSGIREQGTVLQIPEPSPPAPLLAEEIKRVNGEYEKNKPHRIEILGDITPPANVLESPFLVEYSGVNEERRIYFYDRFHELVRGELDQDETHICTDSIMAFLLLDDDGLGSRTIDLIPRWIDIHENRPTGTNHQEFVNRVLKMKEEVSLELNSQANEWHERRPEDSTVPTVAHAVRDVLVKAEDSVNYLYDRDMYSPERIDRIEDQLTDELLTLLDTRQTPWSRPQNFHKAVEIIDNGLGRLALLEEGDIPPRKLTTWKACDFLAALTFLNEAGLQYQREMSRALIWIATMEYNSQVPVGLQRWLNLELEKLENTNPILKRFKAFKSHLLWSLDAIHLKEPPVIYHKYLEDVASQTMIFIGDFTRRIDQKKQTTEKSFYQQVKLAHVEALVGLWRKFQTHYAIYCIKNGRTPPSLNYVISILR</sequence>
<dbReference type="EMBL" id="MU167271">
    <property type="protein sequence ID" value="KAG0145773.1"/>
    <property type="molecule type" value="Genomic_DNA"/>
</dbReference>
<comment type="caution">
    <text evidence="2">The sequence shown here is derived from an EMBL/GenBank/DDBJ whole genome shotgun (WGS) entry which is preliminary data.</text>
</comment>
<evidence type="ECO:0000313" key="3">
    <source>
        <dbReference type="Proteomes" id="UP000886653"/>
    </source>
</evidence>
<dbReference type="AlphaFoldDB" id="A0A9P6NKM1"/>
<dbReference type="Proteomes" id="UP000886653">
    <property type="component" value="Unassembled WGS sequence"/>
</dbReference>
<keyword evidence="3" id="KW-1185">Reference proteome</keyword>
<evidence type="ECO:0000313" key="2">
    <source>
        <dbReference type="EMBL" id="KAG0145773.1"/>
    </source>
</evidence>
<proteinExistence type="predicted"/>
<name>A0A9P6NKM1_9BASI</name>
<evidence type="ECO:0000256" key="1">
    <source>
        <dbReference type="SAM" id="MobiDB-lite"/>
    </source>
</evidence>
<feature type="region of interest" description="Disordered" evidence="1">
    <location>
        <begin position="1"/>
        <end position="39"/>
    </location>
</feature>